<dbReference type="Proteomes" id="UP001497680">
    <property type="component" value="Unassembled WGS sequence"/>
</dbReference>
<protein>
    <submittedName>
        <fullName evidence="1">Uncharacterized protein</fullName>
    </submittedName>
</protein>
<sequence>MSSRSAWSESEKMSFLHQVIVQLSNNGAHIDYGALDMPGRTPKALKHQLDKVRAAGAAHQKESGQAPAEVSRSRARGPANKAAGTPTKAAAKGKRAKPHDEEEDDSDPDDSDHKDDDLEVPTTRRIKRQRRAPRSVVKKEAVESDADTIIAGKSSDGDAAGSISEFEPAVADVKRDSDDSGLDLDDEA</sequence>
<accession>A0ACC0DGB9</accession>
<keyword evidence="2" id="KW-1185">Reference proteome</keyword>
<dbReference type="EMBL" id="MU394287">
    <property type="protein sequence ID" value="KAI6091392.1"/>
    <property type="molecule type" value="Genomic_DNA"/>
</dbReference>
<proteinExistence type="predicted"/>
<reference evidence="1 2" key="1">
    <citation type="journal article" date="2022" name="New Phytol.">
        <title>Ecological generalism drives hyperdiversity of secondary metabolite gene clusters in xylarialean endophytes.</title>
        <authorList>
            <person name="Franco M.E.E."/>
            <person name="Wisecaver J.H."/>
            <person name="Arnold A.E."/>
            <person name="Ju Y.M."/>
            <person name="Slot J.C."/>
            <person name="Ahrendt S."/>
            <person name="Moore L.P."/>
            <person name="Eastman K.E."/>
            <person name="Scott K."/>
            <person name="Konkel Z."/>
            <person name="Mondo S.J."/>
            <person name="Kuo A."/>
            <person name="Hayes R.D."/>
            <person name="Haridas S."/>
            <person name="Andreopoulos B."/>
            <person name="Riley R."/>
            <person name="LaButti K."/>
            <person name="Pangilinan J."/>
            <person name="Lipzen A."/>
            <person name="Amirebrahimi M."/>
            <person name="Yan J."/>
            <person name="Adam C."/>
            <person name="Keymanesh K."/>
            <person name="Ng V."/>
            <person name="Louie K."/>
            <person name="Northen T."/>
            <person name="Drula E."/>
            <person name="Henrissat B."/>
            <person name="Hsieh H.M."/>
            <person name="Youens-Clark K."/>
            <person name="Lutzoni F."/>
            <person name="Miadlikowska J."/>
            <person name="Eastwood D.C."/>
            <person name="Hamelin R.C."/>
            <person name="Grigoriev I.V."/>
            <person name="U'Ren J.M."/>
        </authorList>
    </citation>
    <scope>NUCLEOTIDE SEQUENCE [LARGE SCALE GENOMIC DNA]</scope>
    <source>
        <strain evidence="1 2">ER1909</strain>
    </source>
</reference>
<organism evidence="1 2">
    <name type="scientific">Hypoxylon rubiginosum</name>
    <dbReference type="NCBI Taxonomy" id="110542"/>
    <lineage>
        <taxon>Eukaryota</taxon>
        <taxon>Fungi</taxon>
        <taxon>Dikarya</taxon>
        <taxon>Ascomycota</taxon>
        <taxon>Pezizomycotina</taxon>
        <taxon>Sordariomycetes</taxon>
        <taxon>Xylariomycetidae</taxon>
        <taxon>Xylariales</taxon>
        <taxon>Hypoxylaceae</taxon>
        <taxon>Hypoxylon</taxon>
    </lineage>
</organism>
<gene>
    <name evidence="1" type="ORF">F4821DRAFT_200971</name>
</gene>
<comment type="caution">
    <text evidence="1">The sequence shown here is derived from an EMBL/GenBank/DDBJ whole genome shotgun (WGS) entry which is preliminary data.</text>
</comment>
<evidence type="ECO:0000313" key="1">
    <source>
        <dbReference type="EMBL" id="KAI6091392.1"/>
    </source>
</evidence>
<name>A0ACC0DGB9_9PEZI</name>
<evidence type="ECO:0000313" key="2">
    <source>
        <dbReference type="Proteomes" id="UP001497680"/>
    </source>
</evidence>